<dbReference type="InterPro" id="IPR012337">
    <property type="entry name" value="RNaseH-like_sf"/>
</dbReference>
<dbReference type="EMBL" id="JBGBZN010000001">
    <property type="protein sequence ID" value="MEY9467916.1"/>
    <property type="molecule type" value="Genomic_DNA"/>
</dbReference>
<evidence type="ECO:0000256" key="1">
    <source>
        <dbReference type="ARBA" id="ARBA00022722"/>
    </source>
</evidence>
<dbReference type="PANTHER" id="PTHR30231">
    <property type="entry name" value="DNA POLYMERASE III SUBUNIT EPSILON"/>
    <property type="match status" value="1"/>
</dbReference>
<dbReference type="RefSeq" id="WP_244431546.1">
    <property type="nucleotide sequence ID" value="NZ_JBGBYH010000001.1"/>
</dbReference>
<dbReference type="SUPFAM" id="SSF53098">
    <property type="entry name" value="Ribonuclease H-like"/>
    <property type="match status" value="1"/>
</dbReference>
<sequence>MAGDPHATLACAGGAINLMSRKTEMFVSVDVETAGPIPGEYSLLSIGACVVNDPAKTFSCELKPINRNADPKALEVSGLSLDQLAKNGLEPAEAMQAFSQWLDALVGKDGSVVFVGLNAPFDWSFVNYYFHRFTGGNPFGFTALDIKALFMGATGCDWVDTRSSKMAQRLSPRLKGDHQALHDAQYQAELFSLIRTKLMGNR</sequence>
<dbReference type="PANTHER" id="PTHR30231:SF4">
    <property type="entry name" value="PROTEIN NEN2"/>
    <property type="match status" value="1"/>
</dbReference>
<dbReference type="Pfam" id="PF00929">
    <property type="entry name" value="RNase_T"/>
    <property type="match status" value="1"/>
</dbReference>
<feature type="domain" description="Exonuclease" evidence="4">
    <location>
        <begin position="25"/>
        <end position="200"/>
    </location>
</feature>
<proteinExistence type="predicted"/>
<keyword evidence="3" id="KW-0269">Exonuclease</keyword>
<name>A0ABV4G8T3_9BRAD</name>
<keyword evidence="1" id="KW-0540">Nuclease</keyword>
<evidence type="ECO:0000313" key="6">
    <source>
        <dbReference type="Proteomes" id="UP001565474"/>
    </source>
</evidence>
<dbReference type="InterPro" id="IPR013520">
    <property type="entry name" value="Ribonucl_H"/>
</dbReference>
<keyword evidence="2 5" id="KW-0378">Hydrolase</keyword>
<evidence type="ECO:0000256" key="3">
    <source>
        <dbReference type="ARBA" id="ARBA00022839"/>
    </source>
</evidence>
<dbReference type="SMART" id="SM00479">
    <property type="entry name" value="EXOIII"/>
    <property type="match status" value="1"/>
</dbReference>
<gene>
    <name evidence="5" type="ORF">ABH992_000315</name>
</gene>
<protein>
    <submittedName>
        <fullName evidence="5">Ribonuclease T</fullName>
        <ecNumber evidence="5">3.1.13.-</ecNumber>
    </submittedName>
</protein>
<dbReference type="CDD" id="cd06127">
    <property type="entry name" value="DEDDh"/>
    <property type="match status" value="1"/>
</dbReference>
<reference evidence="5 6" key="1">
    <citation type="submission" date="2024-07" db="EMBL/GenBank/DDBJ databases">
        <title>Genomic Encyclopedia of Type Strains, Phase V (KMG-V): Genome sequencing to study the core and pangenomes of soil and plant-associated prokaryotes.</title>
        <authorList>
            <person name="Whitman W."/>
        </authorList>
    </citation>
    <scope>NUCLEOTIDE SEQUENCE [LARGE SCALE GENOMIC DNA]</scope>
    <source>
        <strain evidence="5 6">USDA 222</strain>
    </source>
</reference>
<dbReference type="EC" id="3.1.13.-" evidence="5"/>
<dbReference type="Gene3D" id="3.30.420.10">
    <property type="entry name" value="Ribonuclease H-like superfamily/Ribonuclease H"/>
    <property type="match status" value="1"/>
</dbReference>
<dbReference type="GO" id="GO:0016787">
    <property type="term" value="F:hydrolase activity"/>
    <property type="evidence" value="ECO:0007669"/>
    <property type="project" value="UniProtKB-KW"/>
</dbReference>
<keyword evidence="6" id="KW-1185">Reference proteome</keyword>
<evidence type="ECO:0000259" key="4">
    <source>
        <dbReference type="SMART" id="SM00479"/>
    </source>
</evidence>
<evidence type="ECO:0000313" key="5">
    <source>
        <dbReference type="EMBL" id="MEY9467916.1"/>
    </source>
</evidence>
<dbReference type="InterPro" id="IPR036397">
    <property type="entry name" value="RNaseH_sf"/>
</dbReference>
<dbReference type="Proteomes" id="UP001565474">
    <property type="component" value="Unassembled WGS sequence"/>
</dbReference>
<accession>A0ABV4G8T3</accession>
<comment type="caution">
    <text evidence="5">The sequence shown here is derived from an EMBL/GenBank/DDBJ whole genome shotgun (WGS) entry which is preliminary data.</text>
</comment>
<organism evidence="5 6">
    <name type="scientific">Bradyrhizobium yuanmingense</name>
    <dbReference type="NCBI Taxonomy" id="108015"/>
    <lineage>
        <taxon>Bacteria</taxon>
        <taxon>Pseudomonadati</taxon>
        <taxon>Pseudomonadota</taxon>
        <taxon>Alphaproteobacteria</taxon>
        <taxon>Hyphomicrobiales</taxon>
        <taxon>Nitrobacteraceae</taxon>
        <taxon>Bradyrhizobium</taxon>
    </lineage>
</organism>
<evidence type="ECO:0000256" key="2">
    <source>
        <dbReference type="ARBA" id="ARBA00022801"/>
    </source>
</evidence>